<dbReference type="HOGENOM" id="CLU_1567223_0_0_2"/>
<feature type="transmembrane region" description="Helical" evidence="1">
    <location>
        <begin position="140"/>
        <end position="163"/>
    </location>
</feature>
<dbReference type="AlphaFoldDB" id="A3MXQ9"/>
<sequence>MIVLWDLLGGPLPAGIATAAIEAGFLILAPIMGAVADRVNKPVHFIALSSVVIALGYLSLSLGYYAPSDVGKIALVGVAILAFSLSPSLYIPNFQKFVRGFSKGDAETLTVFSSIEALQSLTSIPAPLIAGVLISLMGYSYYLLTTAPLIIIATVVFVVWYTAAAKRLRQ</sequence>
<dbReference type="InterPro" id="IPR020846">
    <property type="entry name" value="MFS_dom"/>
</dbReference>
<keyword evidence="1" id="KW-1133">Transmembrane helix</keyword>
<evidence type="ECO:0000313" key="4">
    <source>
        <dbReference type="Proteomes" id="UP000001431"/>
    </source>
</evidence>
<proteinExistence type="predicted"/>
<protein>
    <recommendedName>
        <fullName evidence="2">Major facilitator superfamily (MFS) profile domain-containing protein</fullName>
    </recommendedName>
</protein>
<dbReference type="STRING" id="410359.Pcal_2011"/>
<dbReference type="InterPro" id="IPR011701">
    <property type="entry name" value="MFS"/>
</dbReference>
<evidence type="ECO:0000313" key="3">
    <source>
        <dbReference type="EMBL" id="ABO09426.1"/>
    </source>
</evidence>
<feature type="transmembrane region" description="Helical" evidence="1">
    <location>
        <begin position="12"/>
        <end position="33"/>
    </location>
</feature>
<dbReference type="PROSITE" id="PS50850">
    <property type="entry name" value="MFS"/>
    <property type="match status" value="1"/>
</dbReference>
<dbReference type="GO" id="GO:0022857">
    <property type="term" value="F:transmembrane transporter activity"/>
    <property type="evidence" value="ECO:0007669"/>
    <property type="project" value="InterPro"/>
</dbReference>
<keyword evidence="1" id="KW-0472">Membrane</keyword>
<feature type="transmembrane region" description="Helical" evidence="1">
    <location>
        <begin position="73"/>
        <end position="91"/>
    </location>
</feature>
<dbReference type="EMBL" id="CP000561">
    <property type="protein sequence ID" value="ABO09426.1"/>
    <property type="molecule type" value="Genomic_DNA"/>
</dbReference>
<dbReference type="Gene3D" id="1.20.1250.20">
    <property type="entry name" value="MFS general substrate transporter like domains"/>
    <property type="match status" value="1"/>
</dbReference>
<dbReference type="Pfam" id="PF07690">
    <property type="entry name" value="MFS_1"/>
    <property type="match status" value="1"/>
</dbReference>
<feature type="transmembrane region" description="Helical" evidence="1">
    <location>
        <begin position="45"/>
        <end position="67"/>
    </location>
</feature>
<gene>
    <name evidence="3" type="ordered locus">Pcal_2011</name>
</gene>
<dbReference type="InterPro" id="IPR036259">
    <property type="entry name" value="MFS_trans_sf"/>
</dbReference>
<organism evidence="3 4">
    <name type="scientific">Pyrobaculum calidifontis (strain DSM 21063 / JCM 11548 / VA1)</name>
    <dbReference type="NCBI Taxonomy" id="410359"/>
    <lineage>
        <taxon>Archaea</taxon>
        <taxon>Thermoproteota</taxon>
        <taxon>Thermoprotei</taxon>
        <taxon>Thermoproteales</taxon>
        <taxon>Thermoproteaceae</taxon>
        <taxon>Pyrobaculum</taxon>
    </lineage>
</organism>
<keyword evidence="4" id="KW-1185">Reference proteome</keyword>
<evidence type="ECO:0000259" key="2">
    <source>
        <dbReference type="PROSITE" id="PS50850"/>
    </source>
</evidence>
<feature type="domain" description="Major facilitator superfamily (MFS) profile" evidence="2">
    <location>
        <begin position="1"/>
        <end position="170"/>
    </location>
</feature>
<accession>A3MXQ9</accession>
<dbReference type="KEGG" id="pcl:Pcal_2011"/>
<dbReference type="Proteomes" id="UP000001431">
    <property type="component" value="Chromosome"/>
</dbReference>
<name>A3MXQ9_PYRCJ</name>
<reference evidence="3" key="1">
    <citation type="submission" date="2007-02" db="EMBL/GenBank/DDBJ databases">
        <title>Complete sequence of Pyrobaculum calidifontis JCM 11548.</title>
        <authorList>
            <consortium name="US DOE Joint Genome Institute"/>
            <person name="Copeland A."/>
            <person name="Lucas S."/>
            <person name="Lapidus A."/>
            <person name="Barry K."/>
            <person name="Glavina del Rio T."/>
            <person name="Dalin E."/>
            <person name="Tice H."/>
            <person name="Pitluck S."/>
            <person name="Chain P."/>
            <person name="Malfatti S."/>
            <person name="Shin M."/>
            <person name="Vergez L."/>
            <person name="Schmutz J."/>
            <person name="Larimer F."/>
            <person name="Land M."/>
            <person name="Hauser L."/>
            <person name="Kyrpides N."/>
            <person name="Mikhailova N."/>
            <person name="Cozen A.E."/>
            <person name="Fitz-Gibbon S.T."/>
            <person name="House C.H."/>
            <person name="Saltikov C."/>
            <person name="Lowe T.M."/>
            <person name="Richardson P."/>
        </authorList>
    </citation>
    <scope>NUCLEOTIDE SEQUENCE [LARGE SCALE GENOMIC DNA]</scope>
    <source>
        <strain evidence="3">JCM 11548</strain>
    </source>
</reference>
<evidence type="ECO:0000256" key="1">
    <source>
        <dbReference type="SAM" id="Phobius"/>
    </source>
</evidence>
<dbReference type="SUPFAM" id="SSF103473">
    <property type="entry name" value="MFS general substrate transporter"/>
    <property type="match status" value="1"/>
</dbReference>
<keyword evidence="1" id="KW-0812">Transmembrane</keyword>